<proteinExistence type="predicted"/>
<sequence>MQIEVCGKHVTSLVDTGAQMSCCSVQLLQFLGISKDKIEISKIKSAMGVGGEVHSVLGLVSLPLILGNVAMRYNFHVFDKLHQQMILGFDFLHDVKAHIICDSETIFIPDSCSNTLNALELNSGLARTVSGTFIPPFHQANIPISVSSIKNQIALLEPLPSLPKMSLAGAKCCVSLDDSNQSCLRIMNPTKDKIFLPANYVVAAVTPVNSEDIISMSEDNDKVQNSDNSKSKVHTEKDQNILQFDLSNSDLTDEQKDLLTVFLHKNRKVFAENLSELGRTHMYEHVIETDDAPPVRKRFYRQTPHVFDEMNRQIEQMLKYDIIEESNSEWQSPVVMCKKKSGEMRFCVDYRKFIEGYSHITTTLNHLLKNDVPFEWSEKCQKAFDQLKKALCSAPILVYPNMSKPFILTTDASGTAIGYILGQLDSKGQEKVIAYGGRSLTQGERAWGVSELECLAVLEVDAENTDDSVIETDPEQTQIQETHTEVMPENIGPLQKVCFDFKHIYAYLENGTLPDETKLVKKNC</sequence>
<gene>
    <name evidence="8" type="ORF">MEDL_41468</name>
</gene>
<organism evidence="8 9">
    <name type="scientific">Mytilus edulis</name>
    <name type="common">Blue mussel</name>
    <dbReference type="NCBI Taxonomy" id="6550"/>
    <lineage>
        <taxon>Eukaryota</taxon>
        <taxon>Metazoa</taxon>
        <taxon>Spiralia</taxon>
        <taxon>Lophotrochozoa</taxon>
        <taxon>Mollusca</taxon>
        <taxon>Bivalvia</taxon>
        <taxon>Autobranchia</taxon>
        <taxon>Pteriomorphia</taxon>
        <taxon>Mytilida</taxon>
        <taxon>Mytiloidea</taxon>
        <taxon>Mytilidae</taxon>
        <taxon>Mytilinae</taxon>
        <taxon>Mytilus</taxon>
    </lineage>
</organism>
<evidence type="ECO:0000313" key="8">
    <source>
        <dbReference type="EMBL" id="CAG2228531.1"/>
    </source>
</evidence>
<dbReference type="AlphaFoldDB" id="A0A8S3T4Y3"/>
<keyword evidence="2" id="KW-0548">Nucleotidyltransferase</keyword>
<dbReference type="Proteomes" id="UP000683360">
    <property type="component" value="Unassembled WGS sequence"/>
</dbReference>
<reference evidence="8" key="1">
    <citation type="submission" date="2021-03" db="EMBL/GenBank/DDBJ databases">
        <authorList>
            <person name="Bekaert M."/>
        </authorList>
    </citation>
    <scope>NUCLEOTIDE SEQUENCE</scope>
</reference>
<dbReference type="GO" id="GO:0016779">
    <property type="term" value="F:nucleotidyltransferase activity"/>
    <property type="evidence" value="ECO:0007669"/>
    <property type="project" value="UniProtKB-KW"/>
</dbReference>
<evidence type="ECO:0000256" key="3">
    <source>
        <dbReference type="ARBA" id="ARBA00022722"/>
    </source>
</evidence>
<dbReference type="SUPFAM" id="SSF56672">
    <property type="entry name" value="DNA/RNA polymerases"/>
    <property type="match status" value="1"/>
</dbReference>
<name>A0A8S3T4Y3_MYTED</name>
<dbReference type="Gene3D" id="3.10.10.10">
    <property type="entry name" value="HIV Type 1 Reverse Transcriptase, subunit A, domain 1"/>
    <property type="match status" value="1"/>
</dbReference>
<evidence type="ECO:0000256" key="4">
    <source>
        <dbReference type="ARBA" id="ARBA00022759"/>
    </source>
</evidence>
<keyword evidence="5" id="KW-0511">Multifunctional enzyme</keyword>
<dbReference type="CDD" id="cd00303">
    <property type="entry name" value="retropepsin_like"/>
    <property type="match status" value="1"/>
</dbReference>
<evidence type="ECO:0000259" key="7">
    <source>
        <dbReference type="Pfam" id="PF17919"/>
    </source>
</evidence>
<accession>A0A8S3T4Y3</accession>
<dbReference type="InterPro" id="IPR021109">
    <property type="entry name" value="Peptidase_aspartic_dom_sf"/>
</dbReference>
<evidence type="ECO:0000313" key="9">
    <source>
        <dbReference type="Proteomes" id="UP000683360"/>
    </source>
</evidence>
<feature type="region of interest" description="Disordered" evidence="6">
    <location>
        <begin position="216"/>
        <end position="236"/>
    </location>
</feature>
<evidence type="ECO:0000256" key="5">
    <source>
        <dbReference type="ARBA" id="ARBA00023268"/>
    </source>
</evidence>
<dbReference type="EMBL" id="CAJPWZ010001996">
    <property type="protein sequence ID" value="CAG2228531.1"/>
    <property type="molecule type" value="Genomic_DNA"/>
</dbReference>
<dbReference type="InterPro" id="IPR043502">
    <property type="entry name" value="DNA/RNA_pol_sf"/>
</dbReference>
<dbReference type="PANTHER" id="PTHR37984:SF5">
    <property type="entry name" value="PROTEIN NYNRIN-LIKE"/>
    <property type="match status" value="1"/>
</dbReference>
<feature type="compositionally biased region" description="Basic and acidic residues" evidence="6">
    <location>
        <begin position="219"/>
        <end position="236"/>
    </location>
</feature>
<dbReference type="InterPro" id="IPR041577">
    <property type="entry name" value="RT_RNaseH_2"/>
</dbReference>
<keyword evidence="9" id="KW-1185">Reference proteome</keyword>
<protein>
    <recommendedName>
        <fullName evidence="7">Reverse transcriptase/retrotransposon-derived protein RNase H-like domain-containing protein</fullName>
    </recommendedName>
</protein>
<dbReference type="FunFam" id="3.30.70.270:FF:000020">
    <property type="entry name" value="Transposon Tf2-6 polyprotein-like Protein"/>
    <property type="match status" value="1"/>
</dbReference>
<keyword evidence="4" id="KW-0255">Endonuclease</keyword>
<feature type="domain" description="Reverse transcriptase/retrotransposon-derived protein RNase H-like" evidence="7">
    <location>
        <begin position="376"/>
        <end position="459"/>
    </location>
</feature>
<dbReference type="Pfam" id="PF17919">
    <property type="entry name" value="RT_RNaseH_2"/>
    <property type="match status" value="1"/>
</dbReference>
<dbReference type="Pfam" id="PF13975">
    <property type="entry name" value="gag-asp_proteas"/>
    <property type="match status" value="1"/>
</dbReference>
<keyword evidence="4" id="KW-0378">Hydrolase</keyword>
<keyword evidence="1" id="KW-0808">Transferase</keyword>
<dbReference type="SUPFAM" id="SSF50630">
    <property type="entry name" value="Acid proteases"/>
    <property type="match status" value="1"/>
</dbReference>
<dbReference type="GO" id="GO:0004519">
    <property type="term" value="F:endonuclease activity"/>
    <property type="evidence" value="ECO:0007669"/>
    <property type="project" value="UniProtKB-KW"/>
</dbReference>
<evidence type="ECO:0000256" key="1">
    <source>
        <dbReference type="ARBA" id="ARBA00022679"/>
    </source>
</evidence>
<evidence type="ECO:0000256" key="2">
    <source>
        <dbReference type="ARBA" id="ARBA00022695"/>
    </source>
</evidence>
<dbReference type="Gene3D" id="2.40.70.10">
    <property type="entry name" value="Acid Proteases"/>
    <property type="match status" value="1"/>
</dbReference>
<dbReference type="OrthoDB" id="6181714at2759"/>
<dbReference type="InterPro" id="IPR050951">
    <property type="entry name" value="Retrovirus_Pol_polyprotein"/>
</dbReference>
<keyword evidence="3" id="KW-0540">Nuclease</keyword>
<evidence type="ECO:0000256" key="6">
    <source>
        <dbReference type="SAM" id="MobiDB-lite"/>
    </source>
</evidence>
<dbReference type="PANTHER" id="PTHR37984">
    <property type="entry name" value="PROTEIN CBG26694"/>
    <property type="match status" value="1"/>
</dbReference>
<comment type="caution">
    <text evidence="8">The sequence shown here is derived from an EMBL/GenBank/DDBJ whole genome shotgun (WGS) entry which is preliminary data.</text>
</comment>